<evidence type="ECO:0000256" key="1">
    <source>
        <dbReference type="SAM" id="Phobius"/>
    </source>
</evidence>
<comment type="caution">
    <text evidence="2">The sequence shown here is derived from an EMBL/GenBank/DDBJ whole genome shotgun (WGS) entry which is preliminary data.</text>
</comment>
<gene>
    <name evidence="2" type="ORF">MD483_15235</name>
</gene>
<reference evidence="2" key="1">
    <citation type="submission" date="2022-02" db="EMBL/GenBank/DDBJ databases">
        <title>Vibrio sp. nov., a new bacterium isolated from Bohai sea, China.</title>
        <authorList>
            <person name="Yuan Y."/>
        </authorList>
    </citation>
    <scope>NUCLEOTIDE SEQUENCE</scope>
    <source>
        <strain evidence="2">DBSS07</strain>
    </source>
</reference>
<dbReference type="AlphaFoldDB" id="A0A9X3HSW8"/>
<keyword evidence="3" id="KW-1185">Reference proteome</keyword>
<dbReference type="RefSeq" id="WP_252030749.1">
    <property type="nucleotide sequence ID" value="NZ_JAKRRX010000096.1"/>
</dbReference>
<evidence type="ECO:0000313" key="3">
    <source>
        <dbReference type="Proteomes" id="UP001155586"/>
    </source>
</evidence>
<proteinExistence type="predicted"/>
<keyword evidence="1" id="KW-0812">Transmembrane</keyword>
<dbReference type="EMBL" id="JAKRRX010000096">
    <property type="protein sequence ID" value="MCW8335173.1"/>
    <property type="molecule type" value="Genomic_DNA"/>
</dbReference>
<feature type="transmembrane region" description="Helical" evidence="1">
    <location>
        <begin position="12"/>
        <end position="30"/>
    </location>
</feature>
<organism evidence="2 3">
    <name type="scientific">Vibrio paucivorans</name>
    <dbReference type="NCBI Taxonomy" id="2829489"/>
    <lineage>
        <taxon>Bacteria</taxon>
        <taxon>Pseudomonadati</taxon>
        <taxon>Pseudomonadota</taxon>
        <taxon>Gammaproteobacteria</taxon>
        <taxon>Vibrionales</taxon>
        <taxon>Vibrionaceae</taxon>
        <taxon>Vibrio</taxon>
    </lineage>
</organism>
<evidence type="ECO:0000313" key="2">
    <source>
        <dbReference type="EMBL" id="MCW8335173.1"/>
    </source>
</evidence>
<name>A0A9X3HSW8_9VIBR</name>
<dbReference type="Proteomes" id="UP001155586">
    <property type="component" value="Unassembled WGS sequence"/>
</dbReference>
<accession>A0A9X3HSW8</accession>
<sequence>MAAERLTTGRFVQIIIMLSILVGAFFWKTFTFQEEQIVTCSLKEECIFYVNENQIVARLESGTLSINNFPPEWRVNSSNARVKTEKNDRVVRFSYPEALKELPLQIELGDNKAVNVKIRF</sequence>
<keyword evidence="1" id="KW-1133">Transmembrane helix</keyword>
<keyword evidence="1" id="KW-0472">Membrane</keyword>
<protein>
    <submittedName>
        <fullName evidence="2">Uncharacterized protein</fullName>
    </submittedName>
</protein>